<evidence type="ECO:0000313" key="6">
    <source>
        <dbReference type="EMBL" id="ETW05580.1"/>
    </source>
</evidence>
<dbReference type="RefSeq" id="XP_008865357.1">
    <property type="nucleotide sequence ID" value="XM_008867135.1"/>
</dbReference>
<dbReference type="VEuPathDB" id="FungiDB:H310_03324"/>
<organism evidence="6">
    <name type="scientific">Aphanomyces invadans</name>
    <dbReference type="NCBI Taxonomy" id="157072"/>
    <lineage>
        <taxon>Eukaryota</taxon>
        <taxon>Sar</taxon>
        <taxon>Stramenopiles</taxon>
        <taxon>Oomycota</taxon>
        <taxon>Saprolegniomycetes</taxon>
        <taxon>Saprolegniales</taxon>
        <taxon>Verrucalvaceae</taxon>
        <taxon>Aphanomyces</taxon>
    </lineage>
</organism>
<dbReference type="InterPro" id="IPR036388">
    <property type="entry name" value="WH-like_DNA-bd_sf"/>
</dbReference>
<dbReference type="AlphaFoldDB" id="A0A024UHA6"/>
<proteinExistence type="inferred from homology"/>
<dbReference type="PANTHER" id="PTHR10015:SF427">
    <property type="entry name" value="HEAT SHOCK FACTOR PROTEIN"/>
    <property type="match status" value="1"/>
</dbReference>
<dbReference type="EMBL" id="KI913956">
    <property type="protein sequence ID" value="ETW05580.1"/>
    <property type="molecule type" value="Genomic_DNA"/>
</dbReference>
<evidence type="ECO:0000256" key="3">
    <source>
        <dbReference type="ARBA" id="ARBA00023242"/>
    </source>
</evidence>
<dbReference type="SMART" id="SM00415">
    <property type="entry name" value="HSF"/>
    <property type="match status" value="1"/>
</dbReference>
<dbReference type="InterPro" id="IPR036390">
    <property type="entry name" value="WH_DNA-bd_sf"/>
</dbReference>
<evidence type="ECO:0000256" key="2">
    <source>
        <dbReference type="ARBA" id="ARBA00023125"/>
    </source>
</evidence>
<reference evidence="6" key="1">
    <citation type="submission" date="2013-12" db="EMBL/GenBank/DDBJ databases">
        <title>The Genome Sequence of Aphanomyces invadans NJM9701.</title>
        <authorList>
            <consortium name="The Broad Institute Genomics Platform"/>
            <person name="Russ C."/>
            <person name="Tyler B."/>
            <person name="van West P."/>
            <person name="Dieguez-Uribeondo J."/>
            <person name="Young S.K."/>
            <person name="Zeng Q."/>
            <person name="Gargeya S."/>
            <person name="Fitzgerald M."/>
            <person name="Abouelleil A."/>
            <person name="Alvarado L."/>
            <person name="Chapman S.B."/>
            <person name="Gainer-Dewar J."/>
            <person name="Goldberg J."/>
            <person name="Griggs A."/>
            <person name="Gujja S."/>
            <person name="Hansen M."/>
            <person name="Howarth C."/>
            <person name="Imamovic A."/>
            <person name="Ireland A."/>
            <person name="Larimer J."/>
            <person name="McCowan C."/>
            <person name="Murphy C."/>
            <person name="Pearson M."/>
            <person name="Poon T.W."/>
            <person name="Priest M."/>
            <person name="Roberts A."/>
            <person name="Saif S."/>
            <person name="Shea T."/>
            <person name="Sykes S."/>
            <person name="Wortman J."/>
            <person name="Nusbaum C."/>
            <person name="Birren B."/>
        </authorList>
    </citation>
    <scope>NUCLEOTIDE SEQUENCE [LARGE SCALE GENOMIC DNA]</scope>
    <source>
        <strain evidence="6">NJM9701</strain>
    </source>
</reference>
<dbReference type="GO" id="GO:0005634">
    <property type="term" value="C:nucleus"/>
    <property type="evidence" value="ECO:0007669"/>
    <property type="project" value="UniProtKB-SubCell"/>
</dbReference>
<dbReference type="Gene3D" id="1.10.10.10">
    <property type="entry name" value="Winged helix-like DNA-binding domain superfamily/Winged helix DNA-binding domain"/>
    <property type="match status" value="1"/>
</dbReference>
<accession>A0A024UHA6</accession>
<keyword evidence="3" id="KW-0539">Nucleus</keyword>
<protein>
    <recommendedName>
        <fullName evidence="5">HSF-type DNA-binding domain-containing protein</fullName>
    </recommendedName>
</protein>
<dbReference type="GO" id="GO:0043565">
    <property type="term" value="F:sequence-specific DNA binding"/>
    <property type="evidence" value="ECO:0007669"/>
    <property type="project" value="InterPro"/>
</dbReference>
<sequence length="195" mass="22180">MQSAKANQPRFLSTLAQMLANEDTAVTWAENGTCIHFHSMHYFSQHVLPRYFRHKQWSSFQRQLNYYGFRKKPIRDNIPSGGCVYWHPHFVEHKPELLHLVTAKRRPHRIPPMQVAVVPSVKIMACPGHVSPQGLHCTARAERNASLDSYLPFSPALEPNHAGMLDDLSVESNSLAWLDDLFALPPSAVAYSRVL</sequence>
<feature type="domain" description="HSF-type DNA-binding" evidence="5">
    <location>
        <begin position="7"/>
        <end position="104"/>
    </location>
</feature>
<evidence type="ECO:0000259" key="5">
    <source>
        <dbReference type="SMART" id="SM00415"/>
    </source>
</evidence>
<dbReference type="Pfam" id="PF00447">
    <property type="entry name" value="HSF_DNA-bind"/>
    <property type="match status" value="1"/>
</dbReference>
<evidence type="ECO:0000256" key="1">
    <source>
        <dbReference type="ARBA" id="ARBA00004123"/>
    </source>
</evidence>
<gene>
    <name evidence="6" type="ORF">H310_03324</name>
</gene>
<dbReference type="eggNOG" id="KOG0627">
    <property type="taxonomic scope" value="Eukaryota"/>
</dbReference>
<dbReference type="SUPFAM" id="SSF46785">
    <property type="entry name" value="Winged helix' DNA-binding domain"/>
    <property type="match status" value="1"/>
</dbReference>
<dbReference type="PRINTS" id="PR00056">
    <property type="entry name" value="HSFDOMAIN"/>
</dbReference>
<keyword evidence="2" id="KW-0238">DNA-binding</keyword>
<dbReference type="OrthoDB" id="60033at2759"/>
<dbReference type="STRING" id="157072.A0A024UHA6"/>
<dbReference type="GeneID" id="20080374"/>
<name>A0A024UHA6_9STRA</name>
<dbReference type="GO" id="GO:0003700">
    <property type="term" value="F:DNA-binding transcription factor activity"/>
    <property type="evidence" value="ECO:0007669"/>
    <property type="project" value="InterPro"/>
</dbReference>
<dbReference type="InterPro" id="IPR000232">
    <property type="entry name" value="HSF_DNA-bd"/>
</dbReference>
<dbReference type="PANTHER" id="PTHR10015">
    <property type="entry name" value="HEAT SHOCK TRANSCRIPTION FACTOR"/>
    <property type="match status" value="1"/>
</dbReference>
<comment type="subcellular location">
    <subcellularLocation>
        <location evidence="1">Nucleus</location>
    </subcellularLocation>
</comment>
<comment type="similarity">
    <text evidence="4">Belongs to the HSF family.</text>
</comment>
<evidence type="ECO:0000256" key="4">
    <source>
        <dbReference type="RuleBase" id="RU004020"/>
    </source>
</evidence>